<sequence length="130" mass="15372">MECMIPQGFNSAWEQYTENLCWAEDTYFVPPHMFVENVSDADRKERRISYYQWMPFFLLFQAVCFKLPTFIWKYLAGHSGMKVGEILRVSTDPANSNPDVKKANIQSLCVHLQGALRFHRRLVKVRFKFL</sequence>
<evidence type="ECO:0000313" key="15">
    <source>
        <dbReference type="WBParaSite" id="ASIM_0002095601-mRNA-1"/>
    </source>
</evidence>
<evidence type="ECO:0000313" key="14">
    <source>
        <dbReference type="Proteomes" id="UP000267096"/>
    </source>
</evidence>
<dbReference type="OrthoDB" id="5867527at2759"/>
<keyword evidence="9 12" id="KW-0406">Ion transport</keyword>
<protein>
    <recommendedName>
        <fullName evidence="12">Innexin</fullName>
    </recommendedName>
</protein>
<dbReference type="GO" id="GO:0034220">
    <property type="term" value="P:monoatomic ion transmembrane transport"/>
    <property type="evidence" value="ECO:0007669"/>
    <property type="project" value="UniProtKB-KW"/>
</dbReference>
<dbReference type="PROSITE" id="PS51013">
    <property type="entry name" value="PANNEXIN"/>
    <property type="match status" value="1"/>
</dbReference>
<organism evidence="15">
    <name type="scientific">Anisakis simplex</name>
    <name type="common">Herring worm</name>
    <dbReference type="NCBI Taxonomy" id="6269"/>
    <lineage>
        <taxon>Eukaryota</taxon>
        <taxon>Metazoa</taxon>
        <taxon>Ecdysozoa</taxon>
        <taxon>Nematoda</taxon>
        <taxon>Chromadorea</taxon>
        <taxon>Rhabditida</taxon>
        <taxon>Spirurina</taxon>
        <taxon>Ascaridomorpha</taxon>
        <taxon>Ascaridoidea</taxon>
        <taxon>Anisakidae</taxon>
        <taxon>Anisakis</taxon>
        <taxon>Anisakis simplex complex</taxon>
    </lineage>
</organism>
<dbReference type="PANTHER" id="PTHR11893">
    <property type="entry name" value="INNEXIN"/>
    <property type="match status" value="1"/>
</dbReference>
<proteinExistence type="inferred from homology"/>
<reference evidence="15" key="1">
    <citation type="submission" date="2017-02" db="UniProtKB">
        <authorList>
            <consortium name="WormBaseParasite"/>
        </authorList>
    </citation>
    <scope>IDENTIFICATION</scope>
</reference>
<evidence type="ECO:0000313" key="13">
    <source>
        <dbReference type="EMBL" id="VDK76054.1"/>
    </source>
</evidence>
<dbReference type="EMBL" id="UYRR01039305">
    <property type="protein sequence ID" value="VDK76054.1"/>
    <property type="molecule type" value="Genomic_DNA"/>
</dbReference>
<dbReference type="GO" id="GO:0005243">
    <property type="term" value="F:gap junction channel activity"/>
    <property type="evidence" value="ECO:0007669"/>
    <property type="project" value="TreeGrafter"/>
</dbReference>
<dbReference type="PANTHER" id="PTHR11893:SF36">
    <property type="entry name" value="INNEXIN-5"/>
    <property type="match status" value="1"/>
</dbReference>
<evidence type="ECO:0000256" key="11">
    <source>
        <dbReference type="ARBA" id="ARBA00023303"/>
    </source>
</evidence>
<accession>A0A0M3KIY4</accession>
<evidence type="ECO:0000256" key="2">
    <source>
        <dbReference type="ARBA" id="ARBA00004651"/>
    </source>
</evidence>
<keyword evidence="5 12" id="KW-0812">Transmembrane</keyword>
<keyword evidence="7" id="KW-0965">Cell junction</keyword>
<evidence type="ECO:0000256" key="9">
    <source>
        <dbReference type="ARBA" id="ARBA00023065"/>
    </source>
</evidence>
<evidence type="ECO:0000256" key="1">
    <source>
        <dbReference type="ARBA" id="ARBA00004610"/>
    </source>
</evidence>
<evidence type="ECO:0000256" key="12">
    <source>
        <dbReference type="RuleBase" id="RU010713"/>
    </source>
</evidence>
<comment type="similarity">
    <text evidence="12">Belongs to the pannexin family.</text>
</comment>
<keyword evidence="3 12" id="KW-0813">Transport</keyword>
<dbReference type="GO" id="GO:0005886">
    <property type="term" value="C:plasma membrane"/>
    <property type="evidence" value="ECO:0007669"/>
    <property type="project" value="UniProtKB-SubCell"/>
</dbReference>
<evidence type="ECO:0000256" key="6">
    <source>
        <dbReference type="ARBA" id="ARBA00022868"/>
    </source>
</evidence>
<keyword evidence="6" id="KW-0303">Gap junction</keyword>
<dbReference type="InterPro" id="IPR000990">
    <property type="entry name" value="Innexin"/>
</dbReference>
<evidence type="ECO:0000256" key="10">
    <source>
        <dbReference type="ARBA" id="ARBA00023136"/>
    </source>
</evidence>
<keyword evidence="8 12" id="KW-1133">Transmembrane helix</keyword>
<reference evidence="13 14" key="2">
    <citation type="submission" date="2018-11" db="EMBL/GenBank/DDBJ databases">
        <authorList>
            <consortium name="Pathogen Informatics"/>
        </authorList>
    </citation>
    <scope>NUCLEOTIDE SEQUENCE [LARGE SCALE GENOMIC DNA]</scope>
</reference>
<dbReference type="WBParaSite" id="ASIM_0002095601-mRNA-1">
    <property type="protein sequence ID" value="ASIM_0002095601-mRNA-1"/>
    <property type="gene ID" value="ASIM_0002095601"/>
</dbReference>
<evidence type="ECO:0000256" key="8">
    <source>
        <dbReference type="ARBA" id="ARBA00022989"/>
    </source>
</evidence>
<evidence type="ECO:0000256" key="4">
    <source>
        <dbReference type="ARBA" id="ARBA00022475"/>
    </source>
</evidence>
<comment type="caution">
    <text evidence="12">Lacks conserved residue(s) required for the propagation of feature annotation.</text>
</comment>
<evidence type="ECO:0000256" key="5">
    <source>
        <dbReference type="ARBA" id="ARBA00022692"/>
    </source>
</evidence>
<name>A0A0M3KIY4_ANISI</name>
<comment type="function">
    <text evidence="12">Structural component of the gap junctions.</text>
</comment>
<evidence type="ECO:0000256" key="3">
    <source>
        <dbReference type="ARBA" id="ARBA00022448"/>
    </source>
</evidence>
<comment type="subcellular location">
    <subcellularLocation>
        <location evidence="1">Cell junction</location>
        <location evidence="1">Gap junction</location>
    </subcellularLocation>
    <subcellularLocation>
        <location evidence="2 12">Cell membrane</location>
        <topology evidence="2 12">Multi-pass membrane protein</topology>
    </subcellularLocation>
</comment>
<dbReference type="GO" id="GO:0005921">
    <property type="term" value="C:gap junction"/>
    <property type="evidence" value="ECO:0007669"/>
    <property type="project" value="UniProtKB-SubCell"/>
</dbReference>
<keyword evidence="14" id="KW-1185">Reference proteome</keyword>
<dbReference type="Pfam" id="PF00876">
    <property type="entry name" value="Innexin"/>
    <property type="match status" value="1"/>
</dbReference>
<keyword evidence="10 12" id="KW-0472">Membrane</keyword>
<keyword evidence="4" id="KW-1003">Cell membrane</keyword>
<dbReference type="Proteomes" id="UP000267096">
    <property type="component" value="Unassembled WGS sequence"/>
</dbReference>
<evidence type="ECO:0000256" key="7">
    <source>
        <dbReference type="ARBA" id="ARBA00022949"/>
    </source>
</evidence>
<keyword evidence="11 12" id="KW-0407">Ion channel</keyword>
<gene>
    <name evidence="12" type="primary">inx</name>
    <name evidence="13" type="ORF">ASIM_LOCUS20332</name>
</gene>
<dbReference type="AlphaFoldDB" id="A0A0M3KIY4"/>
<dbReference type="PRINTS" id="PR01262">
    <property type="entry name" value="INNEXIN"/>
</dbReference>
<feature type="transmembrane region" description="Helical" evidence="12">
    <location>
        <begin position="53"/>
        <end position="72"/>
    </location>
</feature>